<reference evidence="6 7" key="1">
    <citation type="journal article" date="2017" name="BMC Genomics">
        <title>Genomic analysis of methanogenic archaea reveals a shift towards energy conservation.</title>
        <authorList>
            <person name="Gilmore S.P."/>
            <person name="Henske J.K."/>
            <person name="Sexton J.A."/>
            <person name="Solomon K.V."/>
            <person name="Seppala S."/>
            <person name="Yoo J.I."/>
            <person name="Huyett L.M."/>
            <person name="Pressman A."/>
            <person name="Cogan J.Z."/>
            <person name="Kivenson V."/>
            <person name="Peng X."/>
            <person name="Tan Y."/>
            <person name="Valentine D.L."/>
            <person name="O'Malley M.A."/>
        </authorList>
    </citation>
    <scope>NUCLEOTIDE SEQUENCE [LARGE SCALE GENOMIC DNA]</scope>
    <source>
        <strain evidence="6 7">M.o.H.</strain>
    </source>
</reference>
<dbReference type="GO" id="GO:0003824">
    <property type="term" value="F:catalytic activity"/>
    <property type="evidence" value="ECO:0007669"/>
    <property type="project" value="InterPro"/>
</dbReference>
<evidence type="ECO:0000256" key="2">
    <source>
        <dbReference type="ARBA" id="ARBA00022723"/>
    </source>
</evidence>
<dbReference type="GO" id="GO:0051536">
    <property type="term" value="F:iron-sulfur cluster binding"/>
    <property type="evidence" value="ECO:0007669"/>
    <property type="project" value="UniProtKB-KW"/>
</dbReference>
<dbReference type="CDD" id="cd21109">
    <property type="entry name" value="SPASM"/>
    <property type="match status" value="1"/>
</dbReference>
<dbReference type="InterPro" id="IPR058240">
    <property type="entry name" value="rSAM_sf"/>
</dbReference>
<keyword evidence="4" id="KW-0411">Iron-sulfur</keyword>
<dbReference type="RefSeq" id="WP_048081424.1">
    <property type="nucleotide sequence ID" value="NZ_LMVM01000039.1"/>
</dbReference>
<dbReference type="Gene3D" id="3.20.20.70">
    <property type="entry name" value="Aldolase class I"/>
    <property type="match status" value="1"/>
</dbReference>
<sequence>MIRKHFEGYNFVGIPETGITFRWGADFSEDPQMAPWPELADISISNYCTNRCSYCYRKSSEEGKFMSLEDYCFALQELKSEKYGSIFQVALGGGEPLLHPDFTEIIRITREKFGIIPNYTTSGKFFNPENMEATRNYCGAVAISWDPYRDLTTEELSEIGSCLKDNGILANIHYVISETTINDAVDLLNGKYDEYIKDFNSVIFLTYKPTGRAENDGNIKSAGPLKSFLDLVDNPVTGVKIGFDACFVPVLMKATGVNVDLIDSCECGFFSVYIDENLDVTPCSFCNDSSYHYNLKQFGFEEIWESKFSDYRDYIDSSCKSSCDECEKASGCRGKCPFFDDLFLCGLID</sequence>
<dbReference type="PANTHER" id="PTHR11228:SF7">
    <property type="entry name" value="PQQA PEPTIDE CYCLASE"/>
    <property type="match status" value="1"/>
</dbReference>
<keyword evidence="2" id="KW-0479">Metal-binding</keyword>
<name>A0A2A2H1S5_METBR</name>
<evidence type="ECO:0000313" key="7">
    <source>
        <dbReference type="Proteomes" id="UP000217784"/>
    </source>
</evidence>
<evidence type="ECO:0000256" key="3">
    <source>
        <dbReference type="ARBA" id="ARBA00023004"/>
    </source>
</evidence>
<dbReference type="SUPFAM" id="SSF102114">
    <property type="entry name" value="Radical SAM enzymes"/>
    <property type="match status" value="1"/>
</dbReference>
<dbReference type="Pfam" id="PF04055">
    <property type="entry name" value="Radical_SAM"/>
    <property type="match status" value="1"/>
</dbReference>
<accession>A0A2A2H1S5</accession>
<dbReference type="PANTHER" id="PTHR11228">
    <property type="entry name" value="RADICAL SAM DOMAIN PROTEIN"/>
    <property type="match status" value="1"/>
</dbReference>
<dbReference type="GO" id="GO:0046872">
    <property type="term" value="F:metal ion binding"/>
    <property type="evidence" value="ECO:0007669"/>
    <property type="project" value="UniProtKB-KW"/>
</dbReference>
<feature type="domain" description="Radical SAM core" evidence="5">
    <location>
        <begin position="34"/>
        <end position="244"/>
    </location>
</feature>
<evidence type="ECO:0000256" key="1">
    <source>
        <dbReference type="ARBA" id="ARBA00022691"/>
    </source>
</evidence>
<dbReference type="InterPro" id="IPR013785">
    <property type="entry name" value="Aldolase_TIM"/>
</dbReference>
<dbReference type="SFLD" id="SFLDG01067">
    <property type="entry name" value="SPASM/twitch_domain_containing"/>
    <property type="match status" value="1"/>
</dbReference>
<keyword evidence="1" id="KW-0949">S-adenosyl-L-methionine</keyword>
<comment type="caution">
    <text evidence="6">The sequence shown here is derived from an EMBL/GenBank/DDBJ whole genome shotgun (WGS) entry which is preliminary data.</text>
</comment>
<dbReference type="OrthoDB" id="30736at2157"/>
<dbReference type="SFLD" id="SFLDS00029">
    <property type="entry name" value="Radical_SAM"/>
    <property type="match status" value="1"/>
</dbReference>
<dbReference type="AlphaFoldDB" id="A0A2A2H1S5"/>
<evidence type="ECO:0000256" key="4">
    <source>
        <dbReference type="ARBA" id="ARBA00023014"/>
    </source>
</evidence>
<dbReference type="InterPro" id="IPR050377">
    <property type="entry name" value="Radical_SAM_PqqE_MftC-like"/>
</dbReference>
<dbReference type="EMBL" id="LMVM01000039">
    <property type="protein sequence ID" value="PAV03270.1"/>
    <property type="molecule type" value="Genomic_DNA"/>
</dbReference>
<protein>
    <submittedName>
        <fullName evidence="6">Radical SAM protein</fullName>
    </submittedName>
</protein>
<evidence type="ECO:0000259" key="5">
    <source>
        <dbReference type="PROSITE" id="PS51918"/>
    </source>
</evidence>
<dbReference type="InterPro" id="IPR007197">
    <property type="entry name" value="rSAM"/>
</dbReference>
<dbReference type="CDD" id="cd01335">
    <property type="entry name" value="Radical_SAM"/>
    <property type="match status" value="1"/>
</dbReference>
<keyword evidence="3" id="KW-0408">Iron</keyword>
<proteinExistence type="predicted"/>
<dbReference type="PROSITE" id="PS51918">
    <property type="entry name" value="RADICAL_SAM"/>
    <property type="match status" value="1"/>
</dbReference>
<evidence type="ECO:0000313" key="6">
    <source>
        <dbReference type="EMBL" id="PAV03270.1"/>
    </source>
</evidence>
<gene>
    <name evidence="6" type="ORF">ASJ80_04515</name>
</gene>
<dbReference type="Proteomes" id="UP000217784">
    <property type="component" value="Unassembled WGS sequence"/>
</dbReference>
<keyword evidence="7" id="KW-1185">Reference proteome</keyword>
<organism evidence="6 7">
    <name type="scientific">Methanobacterium bryantii</name>
    <dbReference type="NCBI Taxonomy" id="2161"/>
    <lineage>
        <taxon>Archaea</taxon>
        <taxon>Methanobacteriati</taxon>
        <taxon>Methanobacteriota</taxon>
        <taxon>Methanomada group</taxon>
        <taxon>Methanobacteria</taxon>
        <taxon>Methanobacteriales</taxon>
        <taxon>Methanobacteriaceae</taxon>
        <taxon>Methanobacterium</taxon>
    </lineage>
</organism>